<evidence type="ECO:0000313" key="2">
    <source>
        <dbReference type="EMBL" id="GEA82333.1"/>
    </source>
</evidence>
<reference evidence="2 3" key="1">
    <citation type="submission" date="2019-06" db="EMBL/GenBank/DDBJ databases">
        <title>Whole genome shotgun sequence of Cellulomonas uda NBRC 3747.</title>
        <authorList>
            <person name="Hosoyama A."/>
            <person name="Uohara A."/>
            <person name="Ohji S."/>
            <person name="Ichikawa N."/>
        </authorList>
    </citation>
    <scope>NUCLEOTIDE SEQUENCE [LARGE SCALE GENOMIC DNA]</scope>
    <source>
        <strain evidence="2 3">NBRC 3747</strain>
    </source>
</reference>
<dbReference type="PANTHER" id="PTHR43543:SF1">
    <property type="entry name" value="MALONIC SEMIALDEHYDE REDUCTASE RUTE-RELATED"/>
    <property type="match status" value="1"/>
</dbReference>
<keyword evidence="3" id="KW-1185">Reference proteome</keyword>
<name>A0A4Y3KEG2_CELUD</name>
<dbReference type="RefSeq" id="WP_094180685.1">
    <property type="nucleotide sequence ID" value="NZ_BJLP01000056.1"/>
</dbReference>
<feature type="domain" description="Nitroreductase" evidence="1">
    <location>
        <begin position="32"/>
        <end position="190"/>
    </location>
</feature>
<accession>A0A4Y3KEG2</accession>
<proteinExistence type="predicted"/>
<dbReference type="Pfam" id="PF00881">
    <property type="entry name" value="Nitroreductase"/>
    <property type="match status" value="1"/>
</dbReference>
<dbReference type="Proteomes" id="UP000315842">
    <property type="component" value="Unassembled WGS sequence"/>
</dbReference>
<dbReference type="GO" id="GO:0016491">
    <property type="term" value="F:oxidoreductase activity"/>
    <property type="evidence" value="ECO:0007669"/>
    <property type="project" value="InterPro"/>
</dbReference>
<comment type="caution">
    <text evidence="2">The sequence shown here is derived from an EMBL/GenBank/DDBJ whole genome shotgun (WGS) entry which is preliminary data.</text>
</comment>
<dbReference type="EMBL" id="BJLP01000056">
    <property type="protein sequence ID" value="GEA82333.1"/>
    <property type="molecule type" value="Genomic_DNA"/>
</dbReference>
<organism evidence="2 3">
    <name type="scientific">Cellulomonas uda</name>
    <dbReference type="NCBI Taxonomy" id="1714"/>
    <lineage>
        <taxon>Bacteria</taxon>
        <taxon>Bacillati</taxon>
        <taxon>Actinomycetota</taxon>
        <taxon>Actinomycetes</taxon>
        <taxon>Micrococcales</taxon>
        <taxon>Cellulomonadaceae</taxon>
        <taxon>Cellulomonas</taxon>
    </lineage>
</organism>
<gene>
    <name evidence="2" type="ORF">CUD01_27770</name>
</gene>
<dbReference type="Gene3D" id="3.40.109.10">
    <property type="entry name" value="NADH Oxidase"/>
    <property type="match status" value="1"/>
</dbReference>
<dbReference type="NCBIfam" id="NF003768">
    <property type="entry name" value="PRK05365.1"/>
    <property type="match status" value="1"/>
</dbReference>
<dbReference type="InterPro" id="IPR000415">
    <property type="entry name" value="Nitroreductase-like"/>
</dbReference>
<protein>
    <submittedName>
        <fullName evidence="2">Nitroreductase family protein</fullName>
    </submittedName>
</protein>
<evidence type="ECO:0000259" key="1">
    <source>
        <dbReference type="Pfam" id="PF00881"/>
    </source>
</evidence>
<dbReference type="SUPFAM" id="SSF55469">
    <property type="entry name" value="FMN-dependent nitroreductase-like"/>
    <property type="match status" value="1"/>
</dbReference>
<dbReference type="AlphaFoldDB" id="A0A4Y3KEG2"/>
<dbReference type="InterPro" id="IPR029479">
    <property type="entry name" value="Nitroreductase"/>
</dbReference>
<evidence type="ECO:0000313" key="3">
    <source>
        <dbReference type="Proteomes" id="UP000315842"/>
    </source>
</evidence>
<dbReference type="PANTHER" id="PTHR43543">
    <property type="entry name" value="MALONIC SEMIALDEHYDE REDUCTASE RUTE-RELATED"/>
    <property type="match status" value="1"/>
</dbReference>
<sequence length="213" mass="22497">MTTETSTIDSLDFPTPTYAIGDDAADLLFRGARTVGAFTDQPVTDADLQAAYDLLKWGPTAMNITPLRLLVVRSDEAKARLAALAAEGNRERVLAAPVTLVVAADPAFHHHLPVLAPHRAAMVDALDAQPETRAGMARTNTLIQTGYLLTALRATGLDVGPIGGFDAAGVDEQLLAGTGWQSQLIVLVGHRDGVGTAHPRAARLTWDQVSTTV</sequence>
<dbReference type="InterPro" id="IPR050461">
    <property type="entry name" value="Nitroreductase_HadB/RutE"/>
</dbReference>